<feature type="region of interest" description="Disordered" evidence="1">
    <location>
        <begin position="1"/>
        <end position="21"/>
    </location>
</feature>
<keyword evidence="2" id="KW-0472">Membrane</keyword>
<feature type="transmembrane region" description="Helical" evidence="2">
    <location>
        <begin position="458"/>
        <end position="477"/>
    </location>
</feature>
<feature type="compositionally biased region" description="Low complexity" evidence="1">
    <location>
        <begin position="1"/>
        <end position="12"/>
    </location>
</feature>
<feature type="transmembrane region" description="Helical" evidence="2">
    <location>
        <begin position="322"/>
        <end position="340"/>
    </location>
</feature>
<feature type="transmembrane region" description="Helical" evidence="2">
    <location>
        <begin position="412"/>
        <end position="438"/>
    </location>
</feature>
<evidence type="ECO:0000256" key="1">
    <source>
        <dbReference type="SAM" id="MobiDB-lite"/>
    </source>
</evidence>
<dbReference type="OrthoDB" id="2014935at2"/>
<dbReference type="AlphaFoldDB" id="A0A2Y8ZXI1"/>
<feature type="transmembrane region" description="Helical" evidence="2">
    <location>
        <begin position="147"/>
        <end position="169"/>
    </location>
</feature>
<sequence length="556" mass="58037">MTTTTLATSPASTHRRDRERGSSLVGTGTLLRFMLRRDRVRFPAWVLGLTMLLAYFATALGLVLDEEALATFAAFAANPVMALIGGPGYGFDDITLGRFLVGTYGAFIMIGAALMSITTVSRHTRVEEQTGRAELVRANVVGRHAQLAAALVLVVLMNAAMTVLLTLTFHTSRAAGPLGAALLFACSIGAVGLVFAGVAAITVQLSPYSRAASGVAGAVLAAAFIVRGLGDMSATQGGNLGWLSWLSPFGWSQQTAPLTLDRWWPLTVSLAAALALAAAGFALQSRRDLAAGILPDRLGSASAPGWLRSSLTLAYRLQRSGLAWWSFALLLAGITFGAFVQPMAENASGMPAELLAVFGGSEGMVEGYLGFMGIYLTIIVAVFAILSVQSLRGEEQGVRTEPVLAAAVSRTSWVLSWVLVAALGTLWLLALAGLGVGLGAGLGTGDWDLVGSVVLGHAAHAPVTWLLLGLAVALYGLAPRLTGLTWVVFVYGAVLGLFGDMLQLEDAVLATSVFRHVGQYPAEEISWGAVALLTLIAAILVAIGTAGFRRRDLITA</sequence>
<gene>
    <name evidence="3" type="ORF">SAMN05216184_101347</name>
</gene>
<feature type="transmembrane region" description="Helical" evidence="2">
    <location>
        <begin position="181"/>
        <end position="202"/>
    </location>
</feature>
<reference evidence="3 4" key="1">
    <citation type="submission" date="2016-10" db="EMBL/GenBank/DDBJ databases">
        <authorList>
            <person name="Cai Z."/>
        </authorList>
    </citation>
    <scope>NUCLEOTIDE SEQUENCE [LARGE SCALE GENOMIC DNA]</scope>
    <source>
        <strain evidence="3 4">CGMCC 1.10826</strain>
    </source>
</reference>
<feature type="transmembrane region" description="Helical" evidence="2">
    <location>
        <begin position="208"/>
        <end position="226"/>
    </location>
</feature>
<proteinExistence type="predicted"/>
<organism evidence="3 4">
    <name type="scientific">Georgenia satyanarayanai</name>
    <dbReference type="NCBI Taxonomy" id="860221"/>
    <lineage>
        <taxon>Bacteria</taxon>
        <taxon>Bacillati</taxon>
        <taxon>Actinomycetota</taxon>
        <taxon>Actinomycetes</taxon>
        <taxon>Micrococcales</taxon>
        <taxon>Bogoriellaceae</taxon>
        <taxon>Georgenia</taxon>
    </lineage>
</organism>
<protein>
    <submittedName>
        <fullName evidence="3">ABC-2 type transport system permease protein</fullName>
    </submittedName>
</protein>
<feature type="transmembrane region" description="Helical" evidence="2">
    <location>
        <begin position="263"/>
        <end position="283"/>
    </location>
</feature>
<feature type="transmembrane region" description="Helical" evidence="2">
    <location>
        <begin position="42"/>
        <end position="63"/>
    </location>
</feature>
<name>A0A2Y8ZXI1_9MICO</name>
<evidence type="ECO:0000256" key="2">
    <source>
        <dbReference type="SAM" id="Phobius"/>
    </source>
</evidence>
<feature type="transmembrane region" description="Helical" evidence="2">
    <location>
        <begin position="368"/>
        <end position="391"/>
    </location>
</feature>
<keyword evidence="2" id="KW-0812">Transmembrane</keyword>
<accession>A0A2Y8ZXI1</accession>
<evidence type="ECO:0000313" key="3">
    <source>
        <dbReference type="EMBL" id="SSA36685.1"/>
    </source>
</evidence>
<feature type="transmembrane region" description="Helical" evidence="2">
    <location>
        <begin position="96"/>
        <end position="117"/>
    </location>
</feature>
<evidence type="ECO:0000313" key="4">
    <source>
        <dbReference type="Proteomes" id="UP000250222"/>
    </source>
</evidence>
<feature type="transmembrane region" description="Helical" evidence="2">
    <location>
        <begin position="484"/>
        <end position="505"/>
    </location>
</feature>
<dbReference type="Proteomes" id="UP000250222">
    <property type="component" value="Unassembled WGS sequence"/>
</dbReference>
<dbReference type="RefSeq" id="WP_110850846.1">
    <property type="nucleotide sequence ID" value="NZ_QKLZ01000001.1"/>
</dbReference>
<feature type="transmembrane region" description="Helical" evidence="2">
    <location>
        <begin position="525"/>
        <end position="548"/>
    </location>
</feature>
<dbReference type="EMBL" id="UETB01000001">
    <property type="protein sequence ID" value="SSA36685.1"/>
    <property type="molecule type" value="Genomic_DNA"/>
</dbReference>
<keyword evidence="4" id="KW-1185">Reference proteome</keyword>
<keyword evidence="2" id="KW-1133">Transmembrane helix</keyword>